<evidence type="ECO:0000313" key="13">
    <source>
        <dbReference type="Proteomes" id="UP000243819"/>
    </source>
</evidence>
<dbReference type="InterPro" id="IPR002178">
    <property type="entry name" value="PTS_EIIA_type-2_dom"/>
</dbReference>
<evidence type="ECO:0000256" key="1">
    <source>
        <dbReference type="ARBA" id="ARBA00004496"/>
    </source>
</evidence>
<protein>
    <recommendedName>
        <fullName evidence="9">Ascorbate-specific PTS system EIIA component</fullName>
    </recommendedName>
    <alternativeName>
        <fullName evidence="10">Ascorbate-specific phosphotransferase enzyme IIA component</fullName>
    </alternativeName>
</protein>
<feature type="domain" description="PTS EIIA type-2" evidence="11">
    <location>
        <begin position="3"/>
        <end position="145"/>
    </location>
</feature>
<dbReference type="CDD" id="cd00211">
    <property type="entry name" value="PTS_IIA_fru"/>
    <property type="match status" value="1"/>
</dbReference>
<evidence type="ECO:0000256" key="2">
    <source>
        <dbReference type="ARBA" id="ARBA00022448"/>
    </source>
</evidence>
<keyword evidence="6" id="KW-0598">Phosphotransferase system</keyword>
<dbReference type="InterPro" id="IPR016152">
    <property type="entry name" value="PTrfase/Anion_transptr"/>
</dbReference>
<dbReference type="InterPro" id="IPR051351">
    <property type="entry name" value="Ascorbate-PTS_EIIA_comp"/>
</dbReference>
<keyword evidence="4" id="KW-0597">Phosphoprotein</keyword>
<dbReference type="Pfam" id="PF00359">
    <property type="entry name" value="PTS_EIIA_2"/>
    <property type="match status" value="1"/>
</dbReference>
<gene>
    <name evidence="12" type="ORF">SAMN03080614_101626</name>
</gene>
<dbReference type="GO" id="GO:0016301">
    <property type="term" value="F:kinase activity"/>
    <property type="evidence" value="ECO:0007669"/>
    <property type="project" value="UniProtKB-KW"/>
</dbReference>
<evidence type="ECO:0000256" key="10">
    <source>
        <dbReference type="ARBA" id="ARBA00042072"/>
    </source>
</evidence>
<organism evidence="12 13">
    <name type="scientific">Anaerobranca gottschalkii DSM 13577</name>
    <dbReference type="NCBI Taxonomy" id="1120990"/>
    <lineage>
        <taxon>Bacteria</taxon>
        <taxon>Bacillati</taxon>
        <taxon>Bacillota</taxon>
        <taxon>Clostridia</taxon>
        <taxon>Eubacteriales</taxon>
        <taxon>Proteinivoracaceae</taxon>
        <taxon>Anaerobranca</taxon>
    </lineage>
</organism>
<dbReference type="GO" id="GO:0009401">
    <property type="term" value="P:phosphoenolpyruvate-dependent sugar phosphotransferase system"/>
    <property type="evidence" value="ECO:0007669"/>
    <property type="project" value="UniProtKB-KW"/>
</dbReference>
<evidence type="ECO:0000259" key="11">
    <source>
        <dbReference type="PROSITE" id="PS51094"/>
    </source>
</evidence>
<keyword evidence="13" id="KW-1185">Reference proteome</keyword>
<dbReference type="PANTHER" id="PTHR36203:SF1">
    <property type="entry name" value="ASCORBATE-SPECIFIC PTS SYSTEM EIIA COMPONENT"/>
    <property type="match status" value="1"/>
</dbReference>
<dbReference type="RefSeq" id="WP_091350172.1">
    <property type="nucleotide sequence ID" value="NZ_FOIF01000016.1"/>
</dbReference>
<evidence type="ECO:0000256" key="9">
    <source>
        <dbReference type="ARBA" id="ARBA00041175"/>
    </source>
</evidence>
<evidence type="ECO:0000256" key="4">
    <source>
        <dbReference type="ARBA" id="ARBA00022553"/>
    </source>
</evidence>
<evidence type="ECO:0000256" key="3">
    <source>
        <dbReference type="ARBA" id="ARBA00022490"/>
    </source>
</evidence>
<evidence type="ECO:0000256" key="5">
    <source>
        <dbReference type="ARBA" id="ARBA00022679"/>
    </source>
</evidence>
<dbReference type="EMBL" id="FOIF01000016">
    <property type="protein sequence ID" value="SES88202.1"/>
    <property type="molecule type" value="Genomic_DNA"/>
</dbReference>
<dbReference type="SUPFAM" id="SSF55804">
    <property type="entry name" value="Phoshotransferase/anion transport protein"/>
    <property type="match status" value="1"/>
</dbReference>
<accession>A0A1I0A4T1</accession>
<dbReference type="Gene3D" id="3.40.930.10">
    <property type="entry name" value="Mannitol-specific EII, Chain A"/>
    <property type="match status" value="1"/>
</dbReference>
<dbReference type="GO" id="GO:0005737">
    <property type="term" value="C:cytoplasm"/>
    <property type="evidence" value="ECO:0007669"/>
    <property type="project" value="UniProtKB-SubCell"/>
</dbReference>
<evidence type="ECO:0000313" key="12">
    <source>
        <dbReference type="EMBL" id="SES88202.1"/>
    </source>
</evidence>
<comment type="subcellular location">
    <subcellularLocation>
        <location evidence="1">Cytoplasm</location>
    </subcellularLocation>
</comment>
<evidence type="ECO:0000256" key="8">
    <source>
        <dbReference type="ARBA" id="ARBA00037387"/>
    </source>
</evidence>
<keyword evidence="2" id="KW-0813">Transport</keyword>
<proteinExistence type="predicted"/>
<name>A0A1I0A4T1_9FIRM</name>
<reference evidence="13" key="1">
    <citation type="submission" date="2016-10" db="EMBL/GenBank/DDBJ databases">
        <authorList>
            <person name="Varghese N."/>
            <person name="Submissions S."/>
        </authorList>
    </citation>
    <scope>NUCLEOTIDE SEQUENCE [LARGE SCALE GENOMIC DNA]</scope>
    <source>
        <strain evidence="13">DSM 13577</strain>
    </source>
</reference>
<dbReference type="PANTHER" id="PTHR36203">
    <property type="entry name" value="ASCORBATE-SPECIFIC PTS SYSTEM EIIA COMPONENT"/>
    <property type="match status" value="1"/>
</dbReference>
<evidence type="ECO:0000256" key="6">
    <source>
        <dbReference type="ARBA" id="ARBA00022683"/>
    </source>
</evidence>
<keyword evidence="7" id="KW-0418">Kinase</keyword>
<dbReference type="OrthoDB" id="369398at2"/>
<evidence type="ECO:0000256" key="7">
    <source>
        <dbReference type="ARBA" id="ARBA00022777"/>
    </source>
</evidence>
<dbReference type="AlphaFoldDB" id="A0A1I0A4T1"/>
<dbReference type="Proteomes" id="UP000243819">
    <property type="component" value="Unassembled WGS sequence"/>
</dbReference>
<keyword evidence="5" id="KW-0808">Transferase</keyword>
<dbReference type="PROSITE" id="PS51094">
    <property type="entry name" value="PTS_EIIA_TYPE_2"/>
    <property type="match status" value="1"/>
</dbReference>
<dbReference type="STRING" id="1120990.SAMN03080614_101626"/>
<sequence length="145" mass="16543">MEKIIELKNIKTKVECANWQEAIREAGNLLVKSGFVKKEYVEEIIKTVENLGPYFVIIPHIALAHARPSEQVLKNGLSLITLKDPIDFGKKENDPVKIVIAFGAKSGEEHLESLRKIALLFEKPDIIDEIIREDKPEIIYQILNR</sequence>
<comment type="function">
    <text evidence="8">The phosphoenolpyruvate-dependent sugar phosphotransferase system (sugar PTS), a major carbohydrate active transport system, catalyzes the phosphorylation of incoming sugar substrates concomitantly with their translocation across the cell membrane. The enzyme II UlaABC PTS system is involved in ascorbate transport.</text>
</comment>
<keyword evidence="3" id="KW-0963">Cytoplasm</keyword>